<comment type="caution">
    <text evidence="2">The sequence shown here is derived from an EMBL/GenBank/DDBJ whole genome shotgun (WGS) entry which is preliminary data.</text>
</comment>
<dbReference type="RefSeq" id="WP_218405594.1">
    <property type="nucleotide sequence ID" value="NZ_JAGSPC010000003.1"/>
</dbReference>
<feature type="transmembrane region" description="Helical" evidence="1">
    <location>
        <begin position="9"/>
        <end position="26"/>
    </location>
</feature>
<dbReference type="EMBL" id="JAGSPC010000003">
    <property type="protein sequence ID" value="MBV7260212.1"/>
    <property type="molecule type" value="Genomic_DNA"/>
</dbReference>
<accession>A0A9X1JQA8</accession>
<evidence type="ECO:0000313" key="2">
    <source>
        <dbReference type="EMBL" id="MBV7260212.1"/>
    </source>
</evidence>
<evidence type="ECO:0000256" key="1">
    <source>
        <dbReference type="SAM" id="Phobius"/>
    </source>
</evidence>
<keyword evidence="3" id="KW-1185">Reference proteome</keyword>
<sequence>MPEKRDNKAIGITFVLAGLGVILSLGLTVGWVFAPAGAALAIVGLVYLTQNGESE</sequence>
<name>A0A9X1JQA8_9SPHN</name>
<evidence type="ECO:0000313" key="3">
    <source>
        <dbReference type="Proteomes" id="UP001138681"/>
    </source>
</evidence>
<keyword evidence="1" id="KW-0812">Transmembrane</keyword>
<keyword evidence="1" id="KW-1133">Transmembrane helix</keyword>
<reference evidence="2" key="1">
    <citation type="submission" date="2021-04" db="EMBL/GenBank/DDBJ databases">
        <authorList>
            <person name="Pira H."/>
            <person name="Risdian C."/>
            <person name="Wink J."/>
        </authorList>
    </citation>
    <scope>NUCLEOTIDE SEQUENCE</scope>
    <source>
        <strain evidence="2">WH158</strain>
    </source>
</reference>
<dbReference type="Proteomes" id="UP001138681">
    <property type="component" value="Unassembled WGS sequence"/>
</dbReference>
<organism evidence="2 3">
    <name type="scientific">Erythrobacter crassostreae</name>
    <dbReference type="NCBI Taxonomy" id="2828328"/>
    <lineage>
        <taxon>Bacteria</taxon>
        <taxon>Pseudomonadati</taxon>
        <taxon>Pseudomonadota</taxon>
        <taxon>Alphaproteobacteria</taxon>
        <taxon>Sphingomonadales</taxon>
        <taxon>Erythrobacteraceae</taxon>
        <taxon>Erythrobacter/Porphyrobacter group</taxon>
        <taxon>Erythrobacter</taxon>
    </lineage>
</organism>
<proteinExistence type="predicted"/>
<keyword evidence="1" id="KW-0472">Membrane</keyword>
<dbReference type="AlphaFoldDB" id="A0A9X1JQA8"/>
<protein>
    <submittedName>
        <fullName evidence="2">Uncharacterized protein</fullName>
    </submittedName>
</protein>
<gene>
    <name evidence="2" type="ORF">KCG46_11590</name>
</gene>